<gene>
    <name evidence="1" type="ORF">HanXRQr2_Chr11g0506401</name>
</gene>
<reference evidence="1" key="1">
    <citation type="journal article" date="2017" name="Nature">
        <title>The sunflower genome provides insights into oil metabolism, flowering and Asterid evolution.</title>
        <authorList>
            <person name="Badouin H."/>
            <person name="Gouzy J."/>
            <person name="Grassa C.J."/>
            <person name="Murat F."/>
            <person name="Staton S.E."/>
            <person name="Cottret L."/>
            <person name="Lelandais-Briere C."/>
            <person name="Owens G.L."/>
            <person name="Carrere S."/>
            <person name="Mayjonade B."/>
            <person name="Legrand L."/>
            <person name="Gill N."/>
            <person name="Kane N.C."/>
            <person name="Bowers J.E."/>
            <person name="Hubner S."/>
            <person name="Bellec A."/>
            <person name="Berard A."/>
            <person name="Berges H."/>
            <person name="Blanchet N."/>
            <person name="Boniface M.C."/>
            <person name="Brunel D."/>
            <person name="Catrice O."/>
            <person name="Chaidir N."/>
            <person name="Claudel C."/>
            <person name="Donnadieu C."/>
            <person name="Faraut T."/>
            <person name="Fievet G."/>
            <person name="Helmstetter N."/>
            <person name="King M."/>
            <person name="Knapp S.J."/>
            <person name="Lai Z."/>
            <person name="Le Paslier M.C."/>
            <person name="Lippi Y."/>
            <person name="Lorenzon L."/>
            <person name="Mandel J.R."/>
            <person name="Marage G."/>
            <person name="Marchand G."/>
            <person name="Marquand E."/>
            <person name="Bret-Mestries E."/>
            <person name="Morien E."/>
            <person name="Nambeesan S."/>
            <person name="Nguyen T."/>
            <person name="Pegot-Espagnet P."/>
            <person name="Pouilly N."/>
            <person name="Raftis F."/>
            <person name="Sallet E."/>
            <person name="Schiex T."/>
            <person name="Thomas J."/>
            <person name="Vandecasteele C."/>
            <person name="Vares D."/>
            <person name="Vear F."/>
            <person name="Vautrin S."/>
            <person name="Crespi M."/>
            <person name="Mangin B."/>
            <person name="Burke J.M."/>
            <person name="Salse J."/>
            <person name="Munos S."/>
            <person name="Vincourt P."/>
            <person name="Rieseberg L.H."/>
            <person name="Langlade N.B."/>
        </authorList>
    </citation>
    <scope>NUCLEOTIDE SEQUENCE</scope>
    <source>
        <tissue evidence="1">Leaves</tissue>
    </source>
</reference>
<comment type="caution">
    <text evidence="1">The sequence shown here is derived from an EMBL/GenBank/DDBJ whole genome shotgun (WGS) entry which is preliminary data.</text>
</comment>
<organism evidence="1 2">
    <name type="scientific">Helianthus annuus</name>
    <name type="common">Common sunflower</name>
    <dbReference type="NCBI Taxonomy" id="4232"/>
    <lineage>
        <taxon>Eukaryota</taxon>
        <taxon>Viridiplantae</taxon>
        <taxon>Streptophyta</taxon>
        <taxon>Embryophyta</taxon>
        <taxon>Tracheophyta</taxon>
        <taxon>Spermatophyta</taxon>
        <taxon>Magnoliopsida</taxon>
        <taxon>eudicotyledons</taxon>
        <taxon>Gunneridae</taxon>
        <taxon>Pentapetalae</taxon>
        <taxon>asterids</taxon>
        <taxon>campanulids</taxon>
        <taxon>Asterales</taxon>
        <taxon>Asteraceae</taxon>
        <taxon>Asteroideae</taxon>
        <taxon>Heliantheae alliance</taxon>
        <taxon>Heliantheae</taxon>
        <taxon>Helianthus</taxon>
    </lineage>
</organism>
<reference evidence="1" key="2">
    <citation type="submission" date="2020-06" db="EMBL/GenBank/DDBJ databases">
        <title>Helianthus annuus Genome sequencing and assembly Release 2.</title>
        <authorList>
            <person name="Gouzy J."/>
            <person name="Langlade N."/>
            <person name="Munos S."/>
        </authorList>
    </citation>
    <scope>NUCLEOTIDE SEQUENCE</scope>
    <source>
        <tissue evidence="1">Leaves</tissue>
    </source>
</reference>
<dbReference type="Gramene" id="mRNA:HanXRQr2_Chr11g0506401">
    <property type="protein sequence ID" value="CDS:HanXRQr2_Chr11g0506401.1"/>
    <property type="gene ID" value="HanXRQr2_Chr11g0506401"/>
</dbReference>
<dbReference type="AlphaFoldDB" id="A0A9K3N1R1"/>
<keyword evidence="2" id="KW-1185">Reference proteome</keyword>
<dbReference type="Proteomes" id="UP000215914">
    <property type="component" value="Unassembled WGS sequence"/>
</dbReference>
<accession>A0A9K3N1R1</accession>
<proteinExistence type="predicted"/>
<dbReference type="EMBL" id="MNCJ02000326">
    <property type="protein sequence ID" value="KAF5783308.1"/>
    <property type="molecule type" value="Genomic_DNA"/>
</dbReference>
<sequence length="62" mass="6551">MFPGGLGCVMGPNKHDCLGWVKGQNGQLLENMSNGFGSNGSGQSKFACYTSIIPPSIYQNDP</sequence>
<evidence type="ECO:0000313" key="2">
    <source>
        <dbReference type="Proteomes" id="UP000215914"/>
    </source>
</evidence>
<evidence type="ECO:0000313" key="1">
    <source>
        <dbReference type="EMBL" id="KAF5783308.1"/>
    </source>
</evidence>
<name>A0A9K3N1R1_HELAN</name>
<protein>
    <submittedName>
        <fullName evidence="1">Uncharacterized protein</fullName>
    </submittedName>
</protein>